<evidence type="ECO:0000313" key="3">
    <source>
        <dbReference type="EMBL" id="CAI9167384.1"/>
    </source>
</evidence>
<gene>
    <name evidence="3" type="ORF">MRATA1EN1_LOCUS16346</name>
</gene>
<feature type="signal peptide" evidence="2">
    <location>
        <begin position="1"/>
        <end position="22"/>
    </location>
</feature>
<feature type="compositionally biased region" description="Basic and acidic residues" evidence="1">
    <location>
        <begin position="112"/>
        <end position="129"/>
    </location>
</feature>
<protein>
    <submittedName>
        <fullName evidence="3">Uncharacterized protein</fullName>
    </submittedName>
</protein>
<evidence type="ECO:0000256" key="2">
    <source>
        <dbReference type="SAM" id="SignalP"/>
    </source>
</evidence>
<name>A0ABN8Z658_RANTA</name>
<dbReference type="Proteomes" id="UP001176941">
    <property type="component" value="Chromosome 26"/>
</dbReference>
<feature type="region of interest" description="Disordered" evidence="1">
    <location>
        <begin position="26"/>
        <end position="137"/>
    </location>
</feature>
<organism evidence="3 4">
    <name type="scientific">Rangifer tarandus platyrhynchus</name>
    <name type="common">Svalbard reindeer</name>
    <dbReference type="NCBI Taxonomy" id="3082113"/>
    <lineage>
        <taxon>Eukaryota</taxon>
        <taxon>Metazoa</taxon>
        <taxon>Chordata</taxon>
        <taxon>Craniata</taxon>
        <taxon>Vertebrata</taxon>
        <taxon>Euteleostomi</taxon>
        <taxon>Mammalia</taxon>
        <taxon>Eutheria</taxon>
        <taxon>Laurasiatheria</taxon>
        <taxon>Artiodactyla</taxon>
        <taxon>Ruminantia</taxon>
        <taxon>Pecora</taxon>
        <taxon>Cervidae</taxon>
        <taxon>Odocoileinae</taxon>
        <taxon>Rangifer</taxon>
    </lineage>
</organism>
<evidence type="ECO:0000256" key="1">
    <source>
        <dbReference type="SAM" id="MobiDB-lite"/>
    </source>
</evidence>
<accession>A0ABN8Z658</accession>
<proteinExistence type="predicted"/>
<reference evidence="3" key="1">
    <citation type="submission" date="2023-04" db="EMBL/GenBank/DDBJ databases">
        <authorList>
            <consortium name="ELIXIR-Norway"/>
        </authorList>
    </citation>
    <scope>NUCLEOTIDE SEQUENCE [LARGE SCALE GENOMIC DNA]</scope>
</reference>
<keyword evidence="2" id="KW-0732">Signal</keyword>
<evidence type="ECO:0000313" key="4">
    <source>
        <dbReference type="Proteomes" id="UP001176941"/>
    </source>
</evidence>
<keyword evidence="4" id="KW-1185">Reference proteome</keyword>
<sequence length="137" mass="14847">MLLWVRLLAWLRLPWMPPRLHGETGLSAGPGEDLGLPPRHCPELSLASSPRSFPSGHSAEGPTAPFSLLHPLPFAGPPLAPHLCPTMASLDPTSLPETTSWHESRLASGLESRPDPEARRGRRVGRGDPRQPLVRGI</sequence>
<dbReference type="EMBL" id="OX459962">
    <property type="protein sequence ID" value="CAI9167384.1"/>
    <property type="molecule type" value="Genomic_DNA"/>
</dbReference>
<feature type="chain" id="PRO_5047317580" evidence="2">
    <location>
        <begin position="23"/>
        <end position="137"/>
    </location>
</feature>